<name>A0A382LFT4_9ZZZZ</name>
<proteinExistence type="predicted"/>
<reference evidence="1" key="1">
    <citation type="submission" date="2018-05" db="EMBL/GenBank/DDBJ databases">
        <authorList>
            <person name="Lanie J.A."/>
            <person name="Ng W.-L."/>
            <person name="Kazmierczak K.M."/>
            <person name="Andrzejewski T.M."/>
            <person name="Davidsen T.M."/>
            <person name="Wayne K.J."/>
            <person name="Tettelin H."/>
            <person name="Glass J.I."/>
            <person name="Rusch D."/>
            <person name="Podicherti R."/>
            <person name="Tsui H.-C.T."/>
            <person name="Winkler M.E."/>
        </authorList>
    </citation>
    <scope>NUCLEOTIDE SEQUENCE</scope>
</reference>
<dbReference type="AlphaFoldDB" id="A0A382LFT4"/>
<protein>
    <submittedName>
        <fullName evidence="1">Uncharacterized protein</fullName>
    </submittedName>
</protein>
<gene>
    <name evidence="1" type="ORF">METZ01_LOCUS287589</name>
</gene>
<sequence length="80" mass="8990">MTNWLSVKFREVISATEVKDLLQGPWKLKVAALGLAFLLWILVRLSTQVEGPVSLRDGSNTYAGKMSHSENNVVPEWFSE</sequence>
<accession>A0A382LFT4</accession>
<dbReference type="EMBL" id="UINC01086354">
    <property type="protein sequence ID" value="SVC34735.1"/>
    <property type="molecule type" value="Genomic_DNA"/>
</dbReference>
<organism evidence="1">
    <name type="scientific">marine metagenome</name>
    <dbReference type="NCBI Taxonomy" id="408172"/>
    <lineage>
        <taxon>unclassified sequences</taxon>
        <taxon>metagenomes</taxon>
        <taxon>ecological metagenomes</taxon>
    </lineage>
</organism>
<evidence type="ECO:0000313" key="1">
    <source>
        <dbReference type="EMBL" id="SVC34735.1"/>
    </source>
</evidence>